<dbReference type="GO" id="GO:0106370">
    <property type="term" value="F:protein-L-histidine N-pros-methyltransferase activity"/>
    <property type="evidence" value="ECO:0007669"/>
    <property type="project" value="InterPro"/>
</dbReference>
<dbReference type="AlphaFoldDB" id="A0A8C4NG31"/>
<dbReference type="GeneTree" id="ENSGT00390000013648"/>
<dbReference type="Ensembl" id="ENSEBUT00000007649.1">
    <property type="protein sequence ID" value="ENSEBUP00000007176.1"/>
    <property type="gene ID" value="ENSEBUG00000004700.1"/>
</dbReference>
<reference evidence="1" key="1">
    <citation type="submission" date="2025-05" db="UniProtKB">
        <authorList>
            <consortium name="Ensembl"/>
        </authorList>
    </citation>
    <scope>IDENTIFICATION</scope>
</reference>
<dbReference type="InterPro" id="IPR029063">
    <property type="entry name" value="SAM-dependent_MTases_sf"/>
</dbReference>
<dbReference type="Gene3D" id="3.40.50.150">
    <property type="entry name" value="Vaccinia Virus protein VP39"/>
    <property type="match status" value="1"/>
</dbReference>
<sequence length="321" mass="36200">MLGMKRYVAILLLFFFVLLLARGMWTALYLRGPLARSLAIELGNEDLAQAELGHSFEQWYGCNTKLLSPELQPKFVQSEWDAETKAFLVQSAEKSGWIFMQLTHSLLSTLLWPFLSQTTINGLLGRGATFVLSREQIGKLFNVGPSWRANTLIDLGAGDGSVTAVLAPAFREVFATEVSASMHWRLQQRGFRMLGLEEWAAHGCFYDVVSCLNLLDRCDRPWDLLAQARSALEPDKGRLLLAVVLPFDPYIEKGHSWQHPSQHLPVSGHVWEEQVNSLARDVFSPAGLEIEAFTRVPYLCEGDLYSTYFTLDDAVFVLRRT</sequence>
<protein>
    <submittedName>
        <fullName evidence="1">Methyltransferase 9, His-X-His N1-histidine</fullName>
    </submittedName>
</protein>
<keyword evidence="2" id="KW-1185">Reference proteome</keyword>
<dbReference type="Ensembl" id="ENSEBUT00000007637.1">
    <property type="protein sequence ID" value="ENSEBUP00000007164.1"/>
    <property type="gene ID" value="ENSEBUG00000004700.1"/>
</dbReference>
<dbReference type="Proteomes" id="UP000694388">
    <property type="component" value="Unplaced"/>
</dbReference>
<organism evidence="1 2">
    <name type="scientific">Eptatretus burgeri</name>
    <name type="common">Inshore hagfish</name>
    <dbReference type="NCBI Taxonomy" id="7764"/>
    <lineage>
        <taxon>Eukaryota</taxon>
        <taxon>Metazoa</taxon>
        <taxon>Chordata</taxon>
        <taxon>Craniata</taxon>
        <taxon>Vertebrata</taxon>
        <taxon>Cyclostomata</taxon>
        <taxon>Myxini</taxon>
        <taxon>Myxiniformes</taxon>
        <taxon>Myxinidae</taxon>
        <taxon>Eptatretinae</taxon>
        <taxon>Eptatretus</taxon>
    </lineage>
</organism>
<name>A0A8C4NG31_EPTBU</name>
<evidence type="ECO:0000313" key="1">
    <source>
        <dbReference type="Ensembl" id="ENSEBUP00000007176.1"/>
    </source>
</evidence>
<dbReference type="Pfam" id="PF05219">
    <property type="entry name" value="DREV"/>
    <property type="match status" value="1"/>
</dbReference>
<dbReference type="PANTHER" id="PTHR12890:SF0">
    <property type="entry name" value="PROTEIN-L-HISTIDINE N-PROS-METHYLTRANSFERASE"/>
    <property type="match status" value="1"/>
</dbReference>
<dbReference type="OMA" id="VEIGGKW"/>
<evidence type="ECO:0000313" key="2">
    <source>
        <dbReference type="Proteomes" id="UP000694388"/>
    </source>
</evidence>
<dbReference type="InterPro" id="IPR007884">
    <property type="entry name" value="METL9"/>
</dbReference>
<dbReference type="Ensembl" id="ENSEBUT00000007662.1">
    <property type="protein sequence ID" value="ENSEBUP00000007187.1"/>
    <property type="gene ID" value="ENSEBUG00000004700.1"/>
</dbReference>
<accession>A0A8C4NG31</accession>
<dbReference type="PANTHER" id="PTHR12890">
    <property type="entry name" value="DREV PROTEIN"/>
    <property type="match status" value="1"/>
</dbReference>
<proteinExistence type="predicted"/>
<dbReference type="SUPFAM" id="SSF53335">
    <property type="entry name" value="S-adenosyl-L-methionine-dependent methyltransferases"/>
    <property type="match status" value="1"/>
</dbReference>